<dbReference type="GeneID" id="95773192"/>
<organism evidence="1 2">
    <name type="scientific">Xanthobacter autotrophicus</name>
    <dbReference type="NCBI Taxonomy" id="280"/>
    <lineage>
        <taxon>Bacteria</taxon>
        <taxon>Pseudomonadati</taxon>
        <taxon>Pseudomonadota</taxon>
        <taxon>Alphaproteobacteria</taxon>
        <taxon>Hyphomicrobiales</taxon>
        <taxon>Xanthobacteraceae</taxon>
        <taxon>Xanthobacter</taxon>
    </lineage>
</organism>
<dbReference type="AlphaFoldDB" id="A0A6C1KHR5"/>
<dbReference type="EMBL" id="VAUP01000015">
    <property type="protein sequence ID" value="TLX43828.1"/>
    <property type="molecule type" value="Genomic_DNA"/>
</dbReference>
<accession>A0A6C1KHR5</accession>
<protein>
    <submittedName>
        <fullName evidence="1">Uncharacterized protein</fullName>
    </submittedName>
</protein>
<dbReference type="RefSeq" id="WP_138398737.1">
    <property type="nucleotide sequence ID" value="NZ_JBAFVI010000001.1"/>
</dbReference>
<proteinExistence type="predicted"/>
<reference evidence="1 2" key="1">
    <citation type="submission" date="2019-05" db="EMBL/GenBank/DDBJ databases">
        <authorList>
            <person name="Zhou X."/>
        </authorList>
    </citation>
    <scope>NUCLEOTIDE SEQUENCE [LARGE SCALE GENOMIC DNA]</scope>
    <source>
        <strain evidence="1 2">DSM 432</strain>
    </source>
</reference>
<evidence type="ECO:0000313" key="2">
    <source>
        <dbReference type="Proteomes" id="UP000305131"/>
    </source>
</evidence>
<evidence type="ECO:0000313" key="1">
    <source>
        <dbReference type="EMBL" id="TLX43828.1"/>
    </source>
</evidence>
<name>A0A6C1KHR5_XANAU</name>
<dbReference type="OrthoDB" id="7597224at2"/>
<comment type="caution">
    <text evidence="1">The sequence shown here is derived from an EMBL/GenBank/DDBJ whole genome shotgun (WGS) entry which is preliminary data.</text>
</comment>
<sequence>MIHWFGRNFEDPANETPYETREGGYQYIWGGPYDAAEELFAEFGDIVLEDRIRQAVDKVESDGITNWAPSRNHPNHPNQQYAREELVDEYPDDKPEERPLQQVLKMLESGATPIFGGEEERAQRREILSRLDVLEAELKALKPAHGGIGHNRPPEDEETSPIVGEVQEAVAEIGAEMVKATPDALAVAQATSRLQTAIGWLQKKADTAVDAFAKSLGNAAGISVAGLATYVTSQFLPGVAKAASDVVSATIAWLQTVTGPF</sequence>
<gene>
    <name evidence="1" type="ORF">FBQ73_06930</name>
</gene>
<dbReference type="Proteomes" id="UP000305131">
    <property type="component" value="Unassembled WGS sequence"/>
</dbReference>